<dbReference type="GO" id="GO:0016301">
    <property type="term" value="F:kinase activity"/>
    <property type="evidence" value="ECO:0007669"/>
    <property type="project" value="UniProtKB-KW"/>
</dbReference>
<dbReference type="HOGENOM" id="CLU_000445_90_1_10"/>
<dbReference type="EMBL" id="CP011071">
    <property type="protein sequence ID" value="AKA36546.1"/>
    <property type="molecule type" value="Genomic_DNA"/>
</dbReference>
<evidence type="ECO:0000259" key="2">
    <source>
        <dbReference type="PROSITE" id="PS50110"/>
    </source>
</evidence>
<dbReference type="KEGG" id="mlt:VC82_3002"/>
<keyword evidence="1" id="KW-0597">Phosphoprotein</keyword>
<dbReference type="Gene3D" id="3.40.50.2300">
    <property type="match status" value="1"/>
</dbReference>
<name>A0A0D5YXC4_9FLAO</name>
<keyword evidence="3" id="KW-0808">Transferase</keyword>
<sequence length="222" mass="25490">MKTLRILAIDDHEMTMLGYKFILERIVFDDYNIIVDTANTFELGKERIEESVNSFKYDIIFLDVQLFPPNEDQPHNGEDLGLLARKLAPESKIVYMSSFSDNYRINSILKSVDPDGYLVKTDIDPKTLEDAIKTIINGTPYYSAKVLEAIRKKMSTDIVLDEKDKKILYHLSIGTKTKDLENHVQLSSSSIENRKRHLKSLFGTENKNDLALILEAKKRGFI</sequence>
<evidence type="ECO:0000256" key="1">
    <source>
        <dbReference type="PROSITE-ProRule" id="PRU00169"/>
    </source>
</evidence>
<dbReference type="OrthoDB" id="651456at2"/>
<dbReference type="Proteomes" id="UP000032726">
    <property type="component" value="Chromosome"/>
</dbReference>
<dbReference type="PATRIC" id="fig|516051.4.peg.3079"/>
<proteinExistence type="predicted"/>
<dbReference type="SMART" id="SM00448">
    <property type="entry name" value="REC"/>
    <property type="match status" value="1"/>
</dbReference>
<dbReference type="InterPro" id="IPR001789">
    <property type="entry name" value="Sig_transdc_resp-reg_receiver"/>
</dbReference>
<keyword evidence="4" id="KW-1185">Reference proteome</keyword>
<feature type="modified residue" description="4-aspartylphosphate" evidence="1">
    <location>
        <position position="63"/>
    </location>
</feature>
<protein>
    <submittedName>
        <fullName evidence="3">Hisitidine kinase</fullName>
    </submittedName>
</protein>
<dbReference type="SUPFAM" id="SSF52172">
    <property type="entry name" value="CheY-like"/>
    <property type="match status" value="1"/>
</dbReference>
<dbReference type="RefSeq" id="WP_045803063.1">
    <property type="nucleotide sequence ID" value="NZ_CP011071.1"/>
</dbReference>
<gene>
    <name evidence="3" type="ORF">VC82_3002</name>
</gene>
<accession>A0A0D5YXC4</accession>
<reference evidence="3 4" key="1">
    <citation type="submission" date="2015-03" db="EMBL/GenBank/DDBJ databases">
        <title>Complete genome sequence of Muricauda lutaonensis CC-HSB-11T, isolated from a coastal hot spring.</title>
        <authorList>
            <person name="Kim K.M."/>
        </authorList>
    </citation>
    <scope>NUCLEOTIDE SEQUENCE [LARGE SCALE GENOMIC DNA]</scope>
    <source>
        <strain evidence="3 4">CC-HSB-11</strain>
    </source>
</reference>
<organism evidence="3 4">
    <name type="scientific">Flagellimonas lutaonensis</name>
    <dbReference type="NCBI Taxonomy" id="516051"/>
    <lineage>
        <taxon>Bacteria</taxon>
        <taxon>Pseudomonadati</taxon>
        <taxon>Bacteroidota</taxon>
        <taxon>Flavobacteriia</taxon>
        <taxon>Flavobacteriales</taxon>
        <taxon>Flavobacteriaceae</taxon>
        <taxon>Flagellimonas</taxon>
    </lineage>
</organism>
<dbReference type="AlphaFoldDB" id="A0A0D5YXC4"/>
<dbReference type="PROSITE" id="PS50110">
    <property type="entry name" value="RESPONSE_REGULATORY"/>
    <property type="match status" value="1"/>
</dbReference>
<evidence type="ECO:0000313" key="3">
    <source>
        <dbReference type="EMBL" id="AKA36546.1"/>
    </source>
</evidence>
<dbReference type="InterPro" id="IPR011006">
    <property type="entry name" value="CheY-like_superfamily"/>
</dbReference>
<dbReference type="GO" id="GO:0000160">
    <property type="term" value="P:phosphorelay signal transduction system"/>
    <property type="evidence" value="ECO:0007669"/>
    <property type="project" value="InterPro"/>
</dbReference>
<feature type="domain" description="Response regulatory" evidence="2">
    <location>
        <begin position="5"/>
        <end position="135"/>
    </location>
</feature>
<dbReference type="STRING" id="516051.VC82_3002"/>
<evidence type="ECO:0000313" key="4">
    <source>
        <dbReference type="Proteomes" id="UP000032726"/>
    </source>
</evidence>
<keyword evidence="3" id="KW-0418">Kinase</keyword>